<proteinExistence type="predicted"/>
<feature type="transmembrane region" description="Helical" evidence="2">
    <location>
        <begin position="6"/>
        <end position="29"/>
    </location>
</feature>
<dbReference type="EMBL" id="MH248138">
    <property type="protein sequence ID" value="AWY08569.1"/>
    <property type="molecule type" value="Genomic_DNA"/>
</dbReference>
<name>A0A2Z4QEU9_9CAUD</name>
<accession>A0A2Z4QEU9</accession>
<feature type="region of interest" description="Disordered" evidence="1">
    <location>
        <begin position="44"/>
        <end position="76"/>
    </location>
</feature>
<dbReference type="Proteomes" id="UP000251795">
    <property type="component" value="Segment"/>
</dbReference>
<keyword evidence="2" id="KW-1133">Transmembrane helix</keyword>
<keyword evidence="4" id="KW-1185">Reference proteome</keyword>
<organism evidence="3 4">
    <name type="scientific">Erwinia phage vB_EamM_Alexandra</name>
    <dbReference type="NCBI Taxonomy" id="2201424"/>
    <lineage>
        <taxon>Viruses</taxon>
        <taxon>Duplodnaviria</taxon>
        <taxon>Heunggongvirae</taxon>
        <taxon>Uroviricota</taxon>
        <taxon>Caudoviricetes</taxon>
        <taxon>Alexandravirus</taxon>
        <taxon>Alexandravirus alexandra</taxon>
    </lineage>
</organism>
<protein>
    <submittedName>
        <fullName evidence="3">Uncharacterized protein</fullName>
    </submittedName>
</protein>
<evidence type="ECO:0000256" key="1">
    <source>
        <dbReference type="SAM" id="MobiDB-lite"/>
    </source>
</evidence>
<evidence type="ECO:0000256" key="2">
    <source>
        <dbReference type="SAM" id="Phobius"/>
    </source>
</evidence>
<reference evidence="3 4" key="1">
    <citation type="submission" date="2018-04" db="EMBL/GenBank/DDBJ databases">
        <authorList>
            <person name="Go L.Y."/>
            <person name="Mitchell J.A."/>
        </authorList>
    </citation>
    <scope>NUCLEOTIDE SEQUENCE [LARGE SCALE GENOMIC DNA]</scope>
</reference>
<keyword evidence="2" id="KW-0812">Transmembrane</keyword>
<evidence type="ECO:0000313" key="4">
    <source>
        <dbReference type="Proteomes" id="UP000251795"/>
    </source>
</evidence>
<gene>
    <name evidence="3" type="ORF">Alexandra_317</name>
</gene>
<sequence>MLHEMYKVSAILFYTLGAMAFLAHIVGFMKNWMKIQEMRQKAKAKAAKVRSPVQDIKRRLRKAEERARHRPRKLRD</sequence>
<keyword evidence="2" id="KW-0472">Membrane</keyword>
<evidence type="ECO:0000313" key="3">
    <source>
        <dbReference type="EMBL" id="AWY08569.1"/>
    </source>
</evidence>